<evidence type="ECO:0000256" key="9">
    <source>
        <dbReference type="ARBA" id="ARBA00023224"/>
    </source>
</evidence>
<dbReference type="OrthoDB" id="6604226at2759"/>
<dbReference type="PANTHER" id="PTHR21137">
    <property type="entry name" value="ODORANT RECEPTOR"/>
    <property type="match status" value="1"/>
</dbReference>
<evidence type="ECO:0000256" key="6">
    <source>
        <dbReference type="ARBA" id="ARBA00022989"/>
    </source>
</evidence>
<dbReference type="GO" id="GO:0004984">
    <property type="term" value="F:olfactory receptor activity"/>
    <property type="evidence" value="ECO:0007669"/>
    <property type="project" value="InterPro"/>
</dbReference>
<keyword evidence="8 10" id="KW-0675">Receptor</keyword>
<evidence type="ECO:0000256" key="5">
    <source>
        <dbReference type="ARBA" id="ARBA00022725"/>
    </source>
</evidence>
<evidence type="ECO:0000256" key="4">
    <source>
        <dbReference type="ARBA" id="ARBA00022692"/>
    </source>
</evidence>
<comment type="similarity">
    <text evidence="10">Belongs to the insect chemoreceptor superfamily. Heteromeric odorant receptor channel (TC 1.A.69) family.</text>
</comment>
<keyword evidence="7 10" id="KW-0472">Membrane</keyword>
<evidence type="ECO:0000256" key="7">
    <source>
        <dbReference type="ARBA" id="ARBA00023136"/>
    </source>
</evidence>
<feature type="transmembrane region" description="Helical" evidence="10">
    <location>
        <begin position="34"/>
        <end position="51"/>
    </location>
</feature>
<evidence type="ECO:0000256" key="10">
    <source>
        <dbReference type="RuleBase" id="RU351113"/>
    </source>
</evidence>
<evidence type="ECO:0000313" key="11">
    <source>
        <dbReference type="EMBL" id="KAF2899184.1"/>
    </source>
</evidence>
<sequence>MRKFNAEENLSLIIKLLTIVGTWPKNSATRMYQIRGFTTVVILISGIVLTTETVIKFADVHTVSFAMCCLLTLLNTIVKYFFIFIKKKHLLNLIEELNHPVLSLHDDHLYLFLEKKMKIIRFFQNGFLLSGLGTGILILISPVFSTTSKRPIPIPFFVEIEEREYMVYSLAWLFEICAIMLTCLSVCCFDGVTFFFVAIASTELEILSEKIMEAVNVFSVESKNEKVEYKFDKKVNDLLEKCVIQHIAIERKLKEKTTDGCLNLFRETGSFLRKPCNGTASKRSEEVVPNAREIMENNPDTSVRHLSKANGCTALCSHLLNGYRSSEKVLLACYMSQWVHCGPLVCKSLSIIMERAKRPMILYAGGFVTLSLETLVSLYVKRGCKVGFHRSQKPPPKWNMGKWYKISQDPLKENLRKRILSL</sequence>
<proteinExistence type="inferred from homology"/>
<gene>
    <name evidence="11" type="ORF">ILUMI_06987</name>
</gene>
<organism evidence="11 12">
    <name type="scientific">Ignelater luminosus</name>
    <name type="common">Cucubano</name>
    <name type="synonym">Pyrophorus luminosus</name>
    <dbReference type="NCBI Taxonomy" id="2038154"/>
    <lineage>
        <taxon>Eukaryota</taxon>
        <taxon>Metazoa</taxon>
        <taxon>Ecdysozoa</taxon>
        <taxon>Arthropoda</taxon>
        <taxon>Hexapoda</taxon>
        <taxon>Insecta</taxon>
        <taxon>Pterygota</taxon>
        <taxon>Neoptera</taxon>
        <taxon>Endopterygota</taxon>
        <taxon>Coleoptera</taxon>
        <taxon>Polyphaga</taxon>
        <taxon>Elateriformia</taxon>
        <taxon>Elateroidea</taxon>
        <taxon>Elateridae</taxon>
        <taxon>Agrypninae</taxon>
        <taxon>Pyrophorini</taxon>
        <taxon>Ignelater</taxon>
    </lineage>
</organism>
<comment type="caution">
    <text evidence="11">The sequence shown here is derived from an EMBL/GenBank/DDBJ whole genome shotgun (WGS) entry which is preliminary data.</text>
</comment>
<evidence type="ECO:0000256" key="2">
    <source>
        <dbReference type="ARBA" id="ARBA00022475"/>
    </source>
</evidence>
<dbReference type="GO" id="GO:0005549">
    <property type="term" value="F:odorant binding"/>
    <property type="evidence" value="ECO:0007669"/>
    <property type="project" value="InterPro"/>
</dbReference>
<comment type="subcellular location">
    <subcellularLocation>
        <location evidence="1 10">Cell membrane</location>
        <topology evidence="1 10">Multi-pass membrane protein</topology>
    </subcellularLocation>
</comment>
<evidence type="ECO:0000256" key="3">
    <source>
        <dbReference type="ARBA" id="ARBA00022606"/>
    </source>
</evidence>
<feature type="transmembrane region" description="Helical" evidence="10">
    <location>
        <begin position="126"/>
        <end position="145"/>
    </location>
</feature>
<keyword evidence="2" id="KW-1003">Cell membrane</keyword>
<evidence type="ECO:0000313" key="12">
    <source>
        <dbReference type="Proteomes" id="UP000801492"/>
    </source>
</evidence>
<feature type="transmembrane region" description="Helical" evidence="10">
    <location>
        <begin position="63"/>
        <end position="85"/>
    </location>
</feature>
<dbReference type="GO" id="GO:0007165">
    <property type="term" value="P:signal transduction"/>
    <property type="evidence" value="ECO:0007669"/>
    <property type="project" value="UniProtKB-KW"/>
</dbReference>
<evidence type="ECO:0000256" key="1">
    <source>
        <dbReference type="ARBA" id="ARBA00004651"/>
    </source>
</evidence>
<dbReference type="Pfam" id="PF02949">
    <property type="entry name" value="7tm_6"/>
    <property type="match status" value="2"/>
</dbReference>
<accession>A0A8K0D4P6</accession>
<dbReference type="GO" id="GO:0005886">
    <property type="term" value="C:plasma membrane"/>
    <property type="evidence" value="ECO:0007669"/>
    <property type="project" value="UniProtKB-SubCell"/>
</dbReference>
<keyword evidence="5 10" id="KW-0552">Olfaction</keyword>
<name>A0A8K0D4P6_IGNLU</name>
<reference evidence="11" key="1">
    <citation type="submission" date="2019-08" db="EMBL/GenBank/DDBJ databases">
        <title>The genome of the North American firefly Photinus pyralis.</title>
        <authorList>
            <consortium name="Photinus pyralis genome working group"/>
            <person name="Fallon T.R."/>
            <person name="Sander Lower S.E."/>
            <person name="Weng J.-K."/>
        </authorList>
    </citation>
    <scope>NUCLEOTIDE SEQUENCE</scope>
    <source>
        <strain evidence="11">TRF0915ILg1</strain>
        <tissue evidence="11">Whole body</tissue>
    </source>
</reference>
<keyword evidence="3 10" id="KW-0716">Sensory transduction</keyword>
<dbReference type="AlphaFoldDB" id="A0A8K0D4P6"/>
<protein>
    <recommendedName>
        <fullName evidence="10">Odorant receptor</fullName>
    </recommendedName>
</protein>
<keyword evidence="6 10" id="KW-1133">Transmembrane helix</keyword>
<dbReference type="Proteomes" id="UP000801492">
    <property type="component" value="Unassembled WGS sequence"/>
</dbReference>
<feature type="transmembrane region" description="Helical" evidence="10">
    <location>
        <begin position="165"/>
        <end position="198"/>
    </location>
</feature>
<feature type="transmembrane region" description="Helical" evidence="10">
    <location>
        <begin position="360"/>
        <end position="380"/>
    </location>
</feature>
<comment type="caution">
    <text evidence="10">Lacks conserved residue(s) required for the propagation of feature annotation.</text>
</comment>
<keyword evidence="4 10" id="KW-0812">Transmembrane</keyword>
<evidence type="ECO:0000256" key="8">
    <source>
        <dbReference type="ARBA" id="ARBA00023170"/>
    </source>
</evidence>
<dbReference type="PANTHER" id="PTHR21137:SF35">
    <property type="entry name" value="ODORANT RECEPTOR 19A-RELATED"/>
    <property type="match status" value="1"/>
</dbReference>
<keyword evidence="9 10" id="KW-0807">Transducer</keyword>
<dbReference type="EMBL" id="VTPC01002991">
    <property type="protein sequence ID" value="KAF2899184.1"/>
    <property type="molecule type" value="Genomic_DNA"/>
</dbReference>
<dbReference type="InterPro" id="IPR004117">
    <property type="entry name" value="7tm6_olfct_rcpt"/>
</dbReference>
<keyword evidence="12" id="KW-1185">Reference proteome</keyword>